<feature type="domain" description="FAS1" evidence="1">
    <location>
        <begin position="465"/>
        <end position="590"/>
    </location>
</feature>
<keyword evidence="3" id="KW-1185">Reference proteome</keyword>
<comment type="caution">
    <text evidence="2">The sequence shown here is derived from an EMBL/GenBank/DDBJ whole genome shotgun (WGS) entry which is preliminary data.</text>
</comment>
<dbReference type="FunFam" id="2.30.180.10:FF:000032">
    <property type="entry name" value="Fasciclin domain-containing protein, putative"/>
    <property type="match status" value="3"/>
</dbReference>
<evidence type="ECO:0000259" key="1">
    <source>
        <dbReference type="PROSITE" id="PS50213"/>
    </source>
</evidence>
<proteinExistence type="predicted"/>
<dbReference type="Gene3D" id="2.30.180.10">
    <property type="entry name" value="FAS1 domain"/>
    <property type="match status" value="6"/>
</dbReference>
<dbReference type="FunFam" id="2.30.180.10:FF:000014">
    <property type="entry name" value="Stabilin 1"/>
    <property type="match status" value="3"/>
</dbReference>
<feature type="domain" description="FAS1" evidence="1">
    <location>
        <begin position="201"/>
        <end position="327"/>
    </location>
</feature>
<dbReference type="InterPro" id="IPR050904">
    <property type="entry name" value="Adhesion/Biosynth-related"/>
</dbReference>
<protein>
    <recommendedName>
        <fullName evidence="1">FAS1 domain-containing protein</fullName>
    </recommendedName>
</protein>
<dbReference type="InterPro" id="IPR036378">
    <property type="entry name" value="FAS1_dom_sf"/>
</dbReference>
<feature type="domain" description="FAS1" evidence="1">
    <location>
        <begin position="594"/>
        <end position="720"/>
    </location>
</feature>
<feature type="domain" description="FAS1" evidence="1">
    <location>
        <begin position="335"/>
        <end position="461"/>
    </location>
</feature>
<dbReference type="SUPFAM" id="SSF82153">
    <property type="entry name" value="FAS1 domain"/>
    <property type="match status" value="6"/>
</dbReference>
<dbReference type="EMBL" id="JAABOQ010000001">
    <property type="protein sequence ID" value="NER15942.1"/>
    <property type="molecule type" value="Genomic_DNA"/>
</dbReference>
<organism evidence="2 3">
    <name type="scientific">Spongiivirga citrea</name>
    <dbReference type="NCBI Taxonomy" id="1481457"/>
    <lineage>
        <taxon>Bacteria</taxon>
        <taxon>Pseudomonadati</taxon>
        <taxon>Bacteroidota</taxon>
        <taxon>Flavobacteriia</taxon>
        <taxon>Flavobacteriales</taxon>
        <taxon>Flavobacteriaceae</taxon>
        <taxon>Spongiivirga</taxon>
    </lineage>
</organism>
<dbReference type="PROSITE" id="PS51257">
    <property type="entry name" value="PROKAR_LIPOPROTEIN"/>
    <property type="match status" value="1"/>
</dbReference>
<evidence type="ECO:0000313" key="2">
    <source>
        <dbReference type="EMBL" id="NER15942.1"/>
    </source>
</evidence>
<reference evidence="2 3" key="1">
    <citation type="submission" date="2020-01" db="EMBL/GenBank/DDBJ databases">
        <title>Spongiivirga citrea KCTC 32990T.</title>
        <authorList>
            <person name="Wang G."/>
        </authorList>
    </citation>
    <scope>NUCLEOTIDE SEQUENCE [LARGE SCALE GENOMIC DNA]</scope>
    <source>
        <strain evidence="2 3">KCTC 32990</strain>
    </source>
</reference>
<sequence>MKTLINHVFKKSIWVMAFVLVLGACKNDDGPLVVEEAFEEGEFAESPIISFEEIDEMTKTTIDGELNDETTSKTDGKIAANRGISIERRRYDFNATVTRGADEGAELSGELNVKFTLYHASFAIIRGFLDLGDGERAALRGAWISDGFVYLIMRLPDNSLVFGYGQADDDGDIQGRFRFFTRNGRSVGNWTAELTSVTNPSQDLVDIVASDGRFNTLVQAATDAGLVDALKGDGPLTLFAPTDDAFAALETVPGGDTLKQVLLYHVLDGKFRTQKLLQKEMLATLQGEDIKVSLNENNEIIINDVVKLVQANIRAKNGILHVIDAVLIPPSFQDLPSIVEIATGDENFSTLVNALTTANLVETLQGDGPFTVFAPTNAAFEKLAAIPEGDALTEVLLYHVASGKLTAADIVEAGTVVTLNNGAEIAVEMTDDKVILNGNIEVAIANIMASNGIVHVINDVLIPPLPSIVDIATGDENFSTLVSALSAADLVETLQGEGPFTVFAPTNDAFEKLDALPEGDALKDVLLYHVAAGKFDAATLLADGKVTTIQGAEITVEKIGDDVILNGMVKVVIADIMASNGIVHVIDTVLLPPLPSIVDIAVGNPDFSTLVAALGQANLVDALQGEGPFTVFAPTNAAFDQLDAIPEGDALAQVLLYHVIDGKITSGDIPEGETLVTTKQGEEVSVVRNGDMITLNESITVILKDVMASNGVIHVIDGVLIPPSLQPLPSIVDIAVGNPDFSTLVSALGQAGLVEALQDDGPFTVFAPTNTAFDQLDAIPEGDALVQVLLYHVIDGKIASADIPQGETLVTTKQGEQVSVVRNGDMITLNETISVIVKDIMASNGVIHVIDGVLIPPSFTGKTILDLAKETPELSTLVSAVEAAGLDGVLDGEGSFTVFAPTNDAFAQLAALPEGDALVEVLKYHVVGQKLLADDLKQLHTVTTLQGQDVTIFYNNGKIYLNGHVIQVAIADIEATNGVVHVITGVLIPPASH</sequence>
<dbReference type="SMART" id="SM00554">
    <property type="entry name" value="FAS1"/>
    <property type="match status" value="6"/>
</dbReference>
<dbReference type="PANTHER" id="PTHR10900">
    <property type="entry name" value="PERIOSTIN-RELATED"/>
    <property type="match status" value="1"/>
</dbReference>
<name>A0A6M0CEU5_9FLAO</name>
<feature type="domain" description="FAS1" evidence="1">
    <location>
        <begin position="861"/>
        <end position="987"/>
    </location>
</feature>
<feature type="domain" description="FAS1" evidence="1">
    <location>
        <begin position="728"/>
        <end position="854"/>
    </location>
</feature>
<accession>A0A6M0CEU5</accession>
<dbReference type="RefSeq" id="WP_164029204.1">
    <property type="nucleotide sequence ID" value="NZ_JAABOQ010000001.1"/>
</dbReference>
<dbReference type="PANTHER" id="PTHR10900:SF77">
    <property type="entry name" value="FI19380P1"/>
    <property type="match status" value="1"/>
</dbReference>
<dbReference type="PROSITE" id="PS50213">
    <property type="entry name" value="FAS1"/>
    <property type="match status" value="6"/>
</dbReference>
<dbReference type="AlphaFoldDB" id="A0A6M0CEU5"/>
<dbReference type="GO" id="GO:0005615">
    <property type="term" value="C:extracellular space"/>
    <property type="evidence" value="ECO:0007669"/>
    <property type="project" value="TreeGrafter"/>
</dbReference>
<gene>
    <name evidence="2" type="ORF">GWK10_01905</name>
</gene>
<dbReference type="Proteomes" id="UP000474296">
    <property type="component" value="Unassembled WGS sequence"/>
</dbReference>
<dbReference type="Pfam" id="PF02469">
    <property type="entry name" value="Fasciclin"/>
    <property type="match status" value="6"/>
</dbReference>
<dbReference type="InterPro" id="IPR000782">
    <property type="entry name" value="FAS1_domain"/>
</dbReference>
<evidence type="ECO:0000313" key="3">
    <source>
        <dbReference type="Proteomes" id="UP000474296"/>
    </source>
</evidence>